<dbReference type="SUPFAM" id="SSF56112">
    <property type="entry name" value="Protein kinase-like (PK-like)"/>
    <property type="match status" value="1"/>
</dbReference>
<accession>A0ABR3CA75</accession>
<evidence type="ECO:0000259" key="2">
    <source>
        <dbReference type="PROSITE" id="PS50011"/>
    </source>
</evidence>
<dbReference type="InterPro" id="IPR056002">
    <property type="entry name" value="DUF7580"/>
</dbReference>
<protein>
    <recommendedName>
        <fullName evidence="2">Protein kinase domain-containing protein</fullName>
    </recommendedName>
</protein>
<feature type="domain" description="Protein kinase" evidence="2">
    <location>
        <begin position="125"/>
        <end position="504"/>
    </location>
</feature>
<feature type="region of interest" description="Disordered" evidence="1">
    <location>
        <begin position="77"/>
        <end position="102"/>
    </location>
</feature>
<keyword evidence="4" id="KW-1185">Reference proteome</keyword>
<feature type="compositionally biased region" description="Basic and acidic residues" evidence="1">
    <location>
        <begin position="346"/>
        <end position="362"/>
    </location>
</feature>
<dbReference type="InterPro" id="IPR011009">
    <property type="entry name" value="Kinase-like_dom_sf"/>
</dbReference>
<name>A0ABR3CA75_9PEZI</name>
<evidence type="ECO:0000313" key="4">
    <source>
        <dbReference type="Proteomes" id="UP001430584"/>
    </source>
</evidence>
<dbReference type="PANTHER" id="PTHR37542">
    <property type="entry name" value="HELO DOMAIN-CONTAINING PROTEIN-RELATED"/>
    <property type="match status" value="1"/>
</dbReference>
<dbReference type="Proteomes" id="UP001430584">
    <property type="component" value="Unassembled WGS sequence"/>
</dbReference>
<sequence length="519" mass="59055">MQETNRLSDKMRTENTRTHLLQHLLFEPSPIYGSLALFEKFNVDSQEEIRVSLNRAVHVLKEAVEILEKHSRADSSTSSMTELSVKSSDSIRSPSPSSSWRSLPKTSLNLLKWSFHDKKRTAEILSDFSELNNGVHEKIKLLCLASDIGLDIQHLRRLQKDESSIKLGFSIDATLQLTARDAAQTPAPSAELDDTWAPSLRAASPIETRFGLVEHGDRRYLQEHRYCDLNSRTRARVDELTKLLNQPKELDFCIPRCVGWKYVPSNRSVAFVFELPTGTEEPTGAQSLFRVLGSRNSRISLGDRFKLALALSRCIAQLHMVKWVHESFRSENILFFPESGRALHDADGTGKLEGGGRERNDKTPPTMRSTIDYGKPSVLGFEYSRPEVDFSHGLPDNNPERDVYRHPVRQGMPDKPFSKIHDIYALGVVLLEIGLWQQAITLERNQFRTARDPYVIRDQLIKQARHRLGDKMGQKYRDVVVKCLSTDFSVTDDTKEDLKLQQAFRTQVVDVLEKTVACL</sequence>
<dbReference type="PROSITE" id="PS50011">
    <property type="entry name" value="PROTEIN_KINASE_DOM"/>
    <property type="match status" value="1"/>
</dbReference>
<dbReference type="GeneID" id="92012437"/>
<dbReference type="InterPro" id="IPR000719">
    <property type="entry name" value="Prot_kinase_dom"/>
</dbReference>
<organism evidence="3 4">
    <name type="scientific">Diplodia seriata</name>
    <dbReference type="NCBI Taxonomy" id="420778"/>
    <lineage>
        <taxon>Eukaryota</taxon>
        <taxon>Fungi</taxon>
        <taxon>Dikarya</taxon>
        <taxon>Ascomycota</taxon>
        <taxon>Pezizomycotina</taxon>
        <taxon>Dothideomycetes</taxon>
        <taxon>Dothideomycetes incertae sedis</taxon>
        <taxon>Botryosphaeriales</taxon>
        <taxon>Botryosphaeriaceae</taxon>
        <taxon>Diplodia</taxon>
    </lineage>
</organism>
<dbReference type="Pfam" id="PF24476">
    <property type="entry name" value="DUF7580"/>
    <property type="match status" value="1"/>
</dbReference>
<feature type="region of interest" description="Disordered" evidence="1">
    <location>
        <begin position="346"/>
        <end position="371"/>
    </location>
</feature>
<evidence type="ECO:0000256" key="1">
    <source>
        <dbReference type="SAM" id="MobiDB-lite"/>
    </source>
</evidence>
<evidence type="ECO:0000313" key="3">
    <source>
        <dbReference type="EMBL" id="KAL0257538.1"/>
    </source>
</evidence>
<dbReference type="RefSeq" id="XP_066630567.1">
    <property type="nucleotide sequence ID" value="XM_066779763.1"/>
</dbReference>
<gene>
    <name evidence="3" type="ORF">SLS55_008352</name>
</gene>
<proteinExistence type="predicted"/>
<dbReference type="Gene3D" id="1.10.510.10">
    <property type="entry name" value="Transferase(Phosphotransferase) domain 1"/>
    <property type="match status" value="1"/>
</dbReference>
<reference evidence="3 4" key="1">
    <citation type="submission" date="2024-02" db="EMBL/GenBank/DDBJ databases">
        <title>De novo assembly and annotation of 12 fungi associated with fruit tree decline syndrome in Ontario, Canada.</title>
        <authorList>
            <person name="Sulman M."/>
            <person name="Ellouze W."/>
            <person name="Ilyukhin E."/>
        </authorList>
    </citation>
    <scope>NUCLEOTIDE SEQUENCE [LARGE SCALE GENOMIC DNA]</scope>
    <source>
        <strain evidence="3 4">FDS-637</strain>
    </source>
</reference>
<comment type="caution">
    <text evidence="3">The sequence shown here is derived from an EMBL/GenBank/DDBJ whole genome shotgun (WGS) entry which is preliminary data.</text>
</comment>
<feature type="compositionally biased region" description="Low complexity" evidence="1">
    <location>
        <begin position="84"/>
        <end position="102"/>
    </location>
</feature>
<dbReference type="EMBL" id="JAJVCZ030000008">
    <property type="protein sequence ID" value="KAL0257538.1"/>
    <property type="molecule type" value="Genomic_DNA"/>
</dbReference>
<dbReference type="PANTHER" id="PTHR37542:SF3">
    <property type="entry name" value="PRION-INHIBITION AND PROPAGATION HELO DOMAIN-CONTAINING PROTEIN"/>
    <property type="match status" value="1"/>
</dbReference>